<evidence type="ECO:0000313" key="2">
    <source>
        <dbReference type="EMBL" id="KAK9686620.1"/>
    </source>
</evidence>
<accession>A0AAW1IBT2</accession>
<evidence type="ECO:0000313" key="3">
    <source>
        <dbReference type="Proteomes" id="UP001458880"/>
    </source>
</evidence>
<dbReference type="Proteomes" id="UP001458880">
    <property type="component" value="Unassembled WGS sequence"/>
</dbReference>
<feature type="domain" description="Transposable element P transposase-like RNase H" evidence="1">
    <location>
        <begin position="1"/>
        <end position="99"/>
    </location>
</feature>
<name>A0AAW1IBT2_POPJA</name>
<sequence length="133" mass="14776">MALNPHIEYSTTLDIVEGFADDGNVRKHEIATHVMVFMIRGVFSAWRQPVAYSFCKSTTSAEDIIKTLRIIIKKATAIKFKIISCVCDQGATNVKAINMMVAESRGMPFDALRQGKTVVENVIIVDEHCDSIV</sequence>
<dbReference type="Pfam" id="PF21787">
    <property type="entry name" value="TNP-like_RNaseH_N"/>
    <property type="match status" value="1"/>
</dbReference>
<gene>
    <name evidence="2" type="ORF">QE152_g37065</name>
</gene>
<reference evidence="2 3" key="1">
    <citation type="journal article" date="2024" name="BMC Genomics">
        <title>De novo assembly and annotation of Popillia japonica's genome with initial clues to its potential as an invasive pest.</title>
        <authorList>
            <person name="Cucini C."/>
            <person name="Boschi S."/>
            <person name="Funari R."/>
            <person name="Cardaioli E."/>
            <person name="Iannotti N."/>
            <person name="Marturano G."/>
            <person name="Paoli F."/>
            <person name="Bruttini M."/>
            <person name="Carapelli A."/>
            <person name="Frati F."/>
            <person name="Nardi F."/>
        </authorList>
    </citation>
    <scope>NUCLEOTIDE SEQUENCE [LARGE SCALE GENOMIC DNA]</scope>
    <source>
        <strain evidence="2">DMR45628</strain>
    </source>
</reference>
<protein>
    <submittedName>
        <fullName evidence="2">Transposase protein</fullName>
    </submittedName>
</protein>
<proteinExistence type="predicted"/>
<comment type="caution">
    <text evidence="2">The sequence shown here is derived from an EMBL/GenBank/DDBJ whole genome shotgun (WGS) entry which is preliminary data.</text>
</comment>
<dbReference type="EMBL" id="JASPKY010000695">
    <property type="protein sequence ID" value="KAK9686620.1"/>
    <property type="molecule type" value="Genomic_DNA"/>
</dbReference>
<dbReference type="AlphaFoldDB" id="A0AAW1IBT2"/>
<keyword evidence="3" id="KW-1185">Reference proteome</keyword>
<dbReference type="InterPro" id="IPR048365">
    <property type="entry name" value="TNP-like_RNaseH_N"/>
</dbReference>
<organism evidence="2 3">
    <name type="scientific">Popillia japonica</name>
    <name type="common">Japanese beetle</name>
    <dbReference type="NCBI Taxonomy" id="7064"/>
    <lineage>
        <taxon>Eukaryota</taxon>
        <taxon>Metazoa</taxon>
        <taxon>Ecdysozoa</taxon>
        <taxon>Arthropoda</taxon>
        <taxon>Hexapoda</taxon>
        <taxon>Insecta</taxon>
        <taxon>Pterygota</taxon>
        <taxon>Neoptera</taxon>
        <taxon>Endopterygota</taxon>
        <taxon>Coleoptera</taxon>
        <taxon>Polyphaga</taxon>
        <taxon>Scarabaeiformia</taxon>
        <taxon>Scarabaeidae</taxon>
        <taxon>Rutelinae</taxon>
        <taxon>Popillia</taxon>
    </lineage>
</organism>
<evidence type="ECO:0000259" key="1">
    <source>
        <dbReference type="Pfam" id="PF21787"/>
    </source>
</evidence>